<dbReference type="InterPro" id="IPR036477">
    <property type="entry name" value="Formyl_transf_N_sf"/>
</dbReference>
<dbReference type="EC" id="2.1.2.2" evidence="6"/>
<keyword evidence="3 6" id="KW-0658">Purine biosynthesis</keyword>
<feature type="domain" description="Formyl transferase N-terminal" evidence="7">
    <location>
        <begin position="4"/>
        <end position="184"/>
    </location>
</feature>
<dbReference type="KEGG" id="ncu:F0U83_06990"/>
<dbReference type="PANTHER" id="PTHR43369:SF2">
    <property type="entry name" value="PHOSPHORIBOSYLGLYCINAMIDE FORMYLTRANSFERASE"/>
    <property type="match status" value="1"/>
</dbReference>
<dbReference type="InterPro" id="IPR004607">
    <property type="entry name" value="GART"/>
</dbReference>
<feature type="binding site" evidence="6">
    <location>
        <begin position="92"/>
        <end position="95"/>
    </location>
    <ligand>
        <name>(6R)-10-formyltetrahydrofolate</name>
        <dbReference type="ChEBI" id="CHEBI:195366"/>
    </ligand>
</feature>
<evidence type="ECO:0000259" key="7">
    <source>
        <dbReference type="Pfam" id="PF00551"/>
    </source>
</evidence>
<feature type="binding site" evidence="6">
    <location>
        <position position="67"/>
    </location>
    <ligand>
        <name>(6R)-10-formyltetrahydrofolate</name>
        <dbReference type="ChEBI" id="CHEBI:195366"/>
    </ligand>
</feature>
<evidence type="ECO:0000256" key="6">
    <source>
        <dbReference type="HAMAP-Rule" id="MF_01930"/>
    </source>
</evidence>
<evidence type="ECO:0000256" key="1">
    <source>
        <dbReference type="ARBA" id="ARBA00005054"/>
    </source>
</evidence>
<dbReference type="EMBL" id="CP043869">
    <property type="protein sequence ID" value="QEQ96472.1"/>
    <property type="molecule type" value="Genomic_DNA"/>
</dbReference>
<dbReference type="CDD" id="cd08645">
    <property type="entry name" value="FMT_core_GART"/>
    <property type="match status" value="1"/>
</dbReference>
<comment type="pathway">
    <text evidence="1 6">Purine metabolism; IMP biosynthesis via de novo pathway; N(2)-formyl-N(1)-(5-phospho-D-ribosyl)glycinamide from N(1)-(5-phospho-D-ribosyl)glycinamide (10-formyl THF route): step 1/1.</text>
</comment>
<protein>
    <recommendedName>
        <fullName evidence="6">Phosphoribosylglycinamide formyltransferase</fullName>
        <ecNumber evidence="6">2.1.2.2</ecNumber>
    </recommendedName>
    <alternativeName>
        <fullName evidence="6">5'-phosphoribosylglycinamide transformylase</fullName>
    </alternativeName>
    <alternativeName>
        <fullName evidence="6">GAR transformylase</fullName>
        <shortName evidence="6">GART</shortName>
    </alternativeName>
</protein>
<feature type="binding site" evidence="6">
    <location>
        <position position="109"/>
    </location>
    <ligand>
        <name>(6R)-10-formyltetrahydrofolate</name>
        <dbReference type="ChEBI" id="CHEBI:195366"/>
    </ligand>
</feature>
<evidence type="ECO:0000313" key="9">
    <source>
        <dbReference type="Proteomes" id="UP000324760"/>
    </source>
</evidence>
<keyword evidence="9" id="KW-1185">Reference proteome</keyword>
<proteinExistence type="inferred from homology"/>
<dbReference type="Proteomes" id="UP000324760">
    <property type="component" value="Chromosome"/>
</dbReference>
<dbReference type="PROSITE" id="PS00373">
    <property type="entry name" value="GART"/>
    <property type="match status" value="1"/>
</dbReference>
<dbReference type="GO" id="GO:0006189">
    <property type="term" value="P:'de novo' IMP biosynthetic process"/>
    <property type="evidence" value="ECO:0007669"/>
    <property type="project" value="UniProtKB-UniRule"/>
</dbReference>
<dbReference type="Gene3D" id="3.40.50.170">
    <property type="entry name" value="Formyl transferase, N-terminal domain"/>
    <property type="match status" value="1"/>
</dbReference>
<evidence type="ECO:0000256" key="4">
    <source>
        <dbReference type="ARBA" id="ARBA00038440"/>
    </source>
</evidence>
<evidence type="ECO:0000256" key="5">
    <source>
        <dbReference type="ARBA" id="ARBA00047664"/>
    </source>
</evidence>
<reference evidence="8 9" key="1">
    <citation type="journal article" date="2019" name="Biochem. Eng. J.">
        <title>Metabolic engineering of the marine bacteria Neptunomonas concharum for the production of acetoin and meso-2,3-butanediol from acetate.</title>
        <authorList>
            <person name="Li W."/>
            <person name="Pu N."/>
            <person name="Liu C.-X."/>
            <person name="Yuan Q.-P."/>
            <person name="Li Z.-J."/>
        </authorList>
    </citation>
    <scope>NUCLEOTIDE SEQUENCE [LARGE SCALE GENOMIC DNA]</scope>
    <source>
        <strain evidence="8 9">JCM17730</strain>
    </source>
</reference>
<comment type="similarity">
    <text evidence="4 6">Belongs to the GART family.</text>
</comment>
<comment type="function">
    <text evidence="6">Catalyzes the transfer of a formyl group from 10-formyltetrahydrofolate to 5-phospho-ribosyl-glycinamide (GAR), producing 5-phospho-ribosyl-N-formylglycinamide (FGAR) and tetrahydrofolate.</text>
</comment>
<feature type="active site" description="Proton donor" evidence="6">
    <location>
        <position position="111"/>
    </location>
</feature>
<feature type="binding site" evidence="6">
    <location>
        <begin position="14"/>
        <end position="16"/>
    </location>
    <ligand>
        <name>N(1)-(5-phospho-beta-D-ribosyl)glycinamide</name>
        <dbReference type="ChEBI" id="CHEBI:143788"/>
    </ligand>
</feature>
<dbReference type="AlphaFoldDB" id="A0A5P1RB19"/>
<name>A0A5P1RB19_9GAMM</name>
<keyword evidence="2 6" id="KW-0808">Transferase</keyword>
<dbReference type="GO" id="GO:0005829">
    <property type="term" value="C:cytosol"/>
    <property type="evidence" value="ECO:0007669"/>
    <property type="project" value="TreeGrafter"/>
</dbReference>
<accession>A0A5P1RB19</accession>
<comment type="catalytic activity">
    <reaction evidence="5 6">
        <text>N(1)-(5-phospho-beta-D-ribosyl)glycinamide + (6R)-10-formyltetrahydrofolate = N(2)-formyl-N(1)-(5-phospho-beta-D-ribosyl)glycinamide + (6S)-5,6,7,8-tetrahydrofolate + H(+)</text>
        <dbReference type="Rhea" id="RHEA:15053"/>
        <dbReference type="ChEBI" id="CHEBI:15378"/>
        <dbReference type="ChEBI" id="CHEBI:57453"/>
        <dbReference type="ChEBI" id="CHEBI:143788"/>
        <dbReference type="ChEBI" id="CHEBI:147286"/>
        <dbReference type="ChEBI" id="CHEBI:195366"/>
        <dbReference type="EC" id="2.1.2.2"/>
    </reaction>
</comment>
<sequence>MSLKRIVVLISGSGSNLQAIMDAIQSGQINGQIELVISNKADAYGLIRAKNAGIATCVIDHKAFDSRESFDLAVQQRIDTIEPDLVILAGFMRILSAGFVRHYSGRMLNIHPSLLPKYKGLHTHQRALAAADKEHGCTVHFVTEELDGGPLLVQAVVPVKTDDTEATLQARVHEREHIAYPLAVEWICADRIRVCEDGIYRDNELLPTSGFRLAYNEKTDSGASDATHS</sequence>
<feature type="site" description="Raises pKa of active site His" evidence="6">
    <location>
        <position position="147"/>
    </location>
</feature>
<dbReference type="InterPro" id="IPR001555">
    <property type="entry name" value="GART_AS"/>
</dbReference>
<dbReference type="SUPFAM" id="SSF53328">
    <property type="entry name" value="Formyltransferase"/>
    <property type="match status" value="1"/>
</dbReference>
<evidence type="ECO:0000256" key="3">
    <source>
        <dbReference type="ARBA" id="ARBA00022755"/>
    </source>
</evidence>
<gene>
    <name evidence="6 8" type="primary">purN</name>
    <name evidence="8" type="ORF">F0U83_06990</name>
</gene>
<dbReference type="InterPro" id="IPR002376">
    <property type="entry name" value="Formyl_transf_N"/>
</dbReference>
<dbReference type="UniPathway" id="UPA00074">
    <property type="reaction ID" value="UER00126"/>
</dbReference>
<organism evidence="8 9">
    <name type="scientific">Neptunomonas concharum</name>
    <dbReference type="NCBI Taxonomy" id="1031538"/>
    <lineage>
        <taxon>Bacteria</taxon>
        <taxon>Pseudomonadati</taxon>
        <taxon>Pseudomonadota</taxon>
        <taxon>Gammaproteobacteria</taxon>
        <taxon>Oceanospirillales</taxon>
        <taxon>Oceanospirillaceae</taxon>
        <taxon>Neptunomonas</taxon>
    </lineage>
</organism>
<dbReference type="PANTHER" id="PTHR43369">
    <property type="entry name" value="PHOSPHORIBOSYLGLYCINAMIDE FORMYLTRANSFERASE"/>
    <property type="match status" value="1"/>
</dbReference>
<evidence type="ECO:0000313" key="8">
    <source>
        <dbReference type="EMBL" id="QEQ96472.1"/>
    </source>
</evidence>
<evidence type="ECO:0000256" key="2">
    <source>
        <dbReference type="ARBA" id="ARBA00022679"/>
    </source>
</evidence>
<dbReference type="HAMAP" id="MF_01930">
    <property type="entry name" value="PurN"/>
    <property type="match status" value="1"/>
</dbReference>
<dbReference type="RefSeq" id="WP_138988407.1">
    <property type="nucleotide sequence ID" value="NZ_CP043869.1"/>
</dbReference>
<dbReference type="OrthoDB" id="9806170at2"/>
<dbReference type="NCBIfam" id="TIGR00639">
    <property type="entry name" value="PurN"/>
    <property type="match status" value="1"/>
</dbReference>
<dbReference type="GO" id="GO:0004644">
    <property type="term" value="F:phosphoribosylglycinamide formyltransferase activity"/>
    <property type="evidence" value="ECO:0007669"/>
    <property type="project" value="UniProtKB-UniRule"/>
</dbReference>
<dbReference type="Pfam" id="PF00551">
    <property type="entry name" value="Formyl_trans_N"/>
    <property type="match status" value="1"/>
</dbReference>